<protein>
    <recommendedName>
        <fullName evidence="1">Trypsin-co-occurring domain-containing protein</fullName>
    </recommendedName>
</protein>
<dbReference type="InterPro" id="IPR045608">
    <property type="entry name" value="Trypco2"/>
</dbReference>
<evidence type="ECO:0000313" key="3">
    <source>
        <dbReference type="Proteomes" id="UP001499854"/>
    </source>
</evidence>
<name>A0ABP5D8T8_9ACTN</name>
<dbReference type="RefSeq" id="WP_344658600.1">
    <property type="nucleotide sequence ID" value="NZ_BAAAQM010000022.1"/>
</dbReference>
<sequence length="111" mass="11641">MIELASVIRDLRAELEQAIVAADGAALRFELGPIELEVTIALAHETSTGGNSIPELRTQASIPSASRLTDANQTADHLHHGLGAASFGTLTSYPVAAYPNSSTLENTDSLK</sequence>
<dbReference type="EMBL" id="BAAAQM010000022">
    <property type="protein sequence ID" value="GAA1975972.1"/>
    <property type="molecule type" value="Genomic_DNA"/>
</dbReference>
<gene>
    <name evidence="2" type="ORF">GCM10009838_40240</name>
</gene>
<accession>A0ABP5D8T8</accession>
<feature type="domain" description="Trypsin-co-occurring" evidence="1">
    <location>
        <begin position="2"/>
        <end position="50"/>
    </location>
</feature>
<dbReference type="Pfam" id="PF19631">
    <property type="entry name" value="Trypco2"/>
    <property type="match status" value="1"/>
</dbReference>
<evidence type="ECO:0000313" key="2">
    <source>
        <dbReference type="EMBL" id="GAA1975972.1"/>
    </source>
</evidence>
<comment type="caution">
    <text evidence="2">The sequence shown here is derived from an EMBL/GenBank/DDBJ whole genome shotgun (WGS) entry which is preliminary data.</text>
</comment>
<proteinExistence type="predicted"/>
<keyword evidence="3" id="KW-1185">Reference proteome</keyword>
<organism evidence="2 3">
    <name type="scientific">Catenulispora subtropica</name>
    <dbReference type="NCBI Taxonomy" id="450798"/>
    <lineage>
        <taxon>Bacteria</taxon>
        <taxon>Bacillati</taxon>
        <taxon>Actinomycetota</taxon>
        <taxon>Actinomycetes</taxon>
        <taxon>Catenulisporales</taxon>
        <taxon>Catenulisporaceae</taxon>
        <taxon>Catenulispora</taxon>
    </lineage>
</organism>
<evidence type="ECO:0000259" key="1">
    <source>
        <dbReference type="Pfam" id="PF19631"/>
    </source>
</evidence>
<reference evidence="3" key="1">
    <citation type="journal article" date="2019" name="Int. J. Syst. Evol. Microbiol.">
        <title>The Global Catalogue of Microorganisms (GCM) 10K type strain sequencing project: providing services to taxonomists for standard genome sequencing and annotation.</title>
        <authorList>
            <consortium name="The Broad Institute Genomics Platform"/>
            <consortium name="The Broad Institute Genome Sequencing Center for Infectious Disease"/>
            <person name="Wu L."/>
            <person name="Ma J."/>
        </authorList>
    </citation>
    <scope>NUCLEOTIDE SEQUENCE [LARGE SCALE GENOMIC DNA]</scope>
    <source>
        <strain evidence="3">JCM 16013</strain>
    </source>
</reference>
<dbReference type="Proteomes" id="UP001499854">
    <property type="component" value="Unassembled WGS sequence"/>
</dbReference>